<organism evidence="7 8">
    <name type="scientific">Mytilus galloprovincialis</name>
    <name type="common">Mediterranean mussel</name>
    <dbReference type="NCBI Taxonomy" id="29158"/>
    <lineage>
        <taxon>Eukaryota</taxon>
        <taxon>Metazoa</taxon>
        <taxon>Spiralia</taxon>
        <taxon>Lophotrochozoa</taxon>
        <taxon>Mollusca</taxon>
        <taxon>Bivalvia</taxon>
        <taxon>Autobranchia</taxon>
        <taxon>Pteriomorphia</taxon>
        <taxon>Mytilida</taxon>
        <taxon>Mytiloidea</taxon>
        <taxon>Mytilidae</taxon>
        <taxon>Mytilinae</taxon>
        <taxon>Mytilus</taxon>
    </lineage>
</organism>
<dbReference type="CDD" id="cd00096">
    <property type="entry name" value="Ig"/>
    <property type="match status" value="1"/>
</dbReference>
<proteinExistence type="predicted"/>
<keyword evidence="3" id="KW-1015">Disulfide bond</keyword>
<dbReference type="Gene3D" id="2.60.40.10">
    <property type="entry name" value="Immunoglobulins"/>
    <property type="match status" value="1"/>
</dbReference>
<evidence type="ECO:0000313" key="8">
    <source>
        <dbReference type="Proteomes" id="UP000596742"/>
    </source>
</evidence>
<dbReference type="InterPro" id="IPR036179">
    <property type="entry name" value="Ig-like_dom_sf"/>
</dbReference>
<dbReference type="InterPro" id="IPR007110">
    <property type="entry name" value="Ig-like_dom"/>
</dbReference>
<dbReference type="GO" id="GO:0005911">
    <property type="term" value="C:cell-cell junction"/>
    <property type="evidence" value="ECO:0007669"/>
    <property type="project" value="TreeGrafter"/>
</dbReference>
<feature type="domain" description="Ig-like" evidence="6">
    <location>
        <begin position="69"/>
        <end position="147"/>
    </location>
</feature>
<dbReference type="GO" id="GO:0098609">
    <property type="term" value="P:cell-cell adhesion"/>
    <property type="evidence" value="ECO:0007669"/>
    <property type="project" value="TreeGrafter"/>
</dbReference>
<evidence type="ECO:0000256" key="1">
    <source>
        <dbReference type="ARBA" id="ARBA00004479"/>
    </source>
</evidence>
<evidence type="ECO:0000256" key="5">
    <source>
        <dbReference type="ARBA" id="ARBA00023319"/>
    </source>
</evidence>
<dbReference type="SUPFAM" id="SSF48726">
    <property type="entry name" value="Immunoglobulin"/>
    <property type="match status" value="2"/>
</dbReference>
<dbReference type="PANTHER" id="PTHR11640:SF31">
    <property type="entry name" value="IRREGULAR CHIASM C-ROUGHEST PROTEIN-RELATED"/>
    <property type="match status" value="1"/>
</dbReference>
<dbReference type="InterPro" id="IPR013783">
    <property type="entry name" value="Ig-like_fold"/>
</dbReference>
<dbReference type="InterPro" id="IPR051275">
    <property type="entry name" value="Cell_adhesion_signaling"/>
</dbReference>
<dbReference type="AlphaFoldDB" id="A0A8B6CCV7"/>
<comment type="subcellular location">
    <subcellularLocation>
        <location evidence="1">Membrane</location>
        <topology evidence="1">Single-pass type I membrane protein</topology>
    </subcellularLocation>
</comment>
<feature type="domain" description="Ig-like" evidence="6">
    <location>
        <begin position="1"/>
        <end position="56"/>
    </location>
</feature>
<evidence type="ECO:0000256" key="3">
    <source>
        <dbReference type="ARBA" id="ARBA00023157"/>
    </source>
</evidence>
<gene>
    <name evidence="7" type="ORF">MGAL_10B059397</name>
</gene>
<evidence type="ECO:0000256" key="2">
    <source>
        <dbReference type="ARBA" id="ARBA00023136"/>
    </source>
</evidence>
<dbReference type="GO" id="GO:0050839">
    <property type="term" value="F:cell adhesion molecule binding"/>
    <property type="evidence" value="ECO:0007669"/>
    <property type="project" value="TreeGrafter"/>
</dbReference>
<keyword evidence="8" id="KW-1185">Reference proteome</keyword>
<evidence type="ECO:0000256" key="4">
    <source>
        <dbReference type="ARBA" id="ARBA00023180"/>
    </source>
</evidence>
<comment type="caution">
    <text evidence="7">The sequence shown here is derived from an EMBL/GenBank/DDBJ whole genome shotgun (WGS) entry which is preliminary data.</text>
</comment>
<keyword evidence="5" id="KW-0393">Immunoglobulin domain</keyword>
<accession>A0A8B6CCV7</accession>
<dbReference type="Proteomes" id="UP000596742">
    <property type="component" value="Unassembled WGS sequence"/>
</dbReference>
<dbReference type="SMART" id="SM00409">
    <property type="entry name" value="IG"/>
    <property type="match status" value="1"/>
</dbReference>
<dbReference type="OrthoDB" id="6162882at2759"/>
<dbReference type="InterPro" id="IPR003599">
    <property type="entry name" value="Ig_sub"/>
</dbReference>
<dbReference type="PANTHER" id="PTHR11640">
    <property type="entry name" value="NEPHRIN"/>
    <property type="match status" value="1"/>
</dbReference>
<keyword evidence="2" id="KW-0472">Membrane</keyword>
<evidence type="ECO:0000259" key="6">
    <source>
        <dbReference type="PROSITE" id="PS50835"/>
    </source>
</evidence>
<dbReference type="GO" id="GO:0005886">
    <property type="term" value="C:plasma membrane"/>
    <property type="evidence" value="ECO:0007669"/>
    <property type="project" value="TreeGrafter"/>
</dbReference>
<name>A0A8B6CCV7_MYTGA</name>
<dbReference type="Pfam" id="PF13927">
    <property type="entry name" value="Ig_3"/>
    <property type="match status" value="1"/>
</dbReference>
<reference evidence="7" key="1">
    <citation type="submission" date="2018-11" db="EMBL/GenBank/DDBJ databases">
        <authorList>
            <person name="Alioto T."/>
            <person name="Alioto T."/>
        </authorList>
    </citation>
    <scope>NUCLEOTIDE SEQUENCE</scope>
</reference>
<protein>
    <recommendedName>
        <fullName evidence="6">Ig-like domain-containing protein</fullName>
    </recommendedName>
</protein>
<evidence type="ECO:0000313" key="7">
    <source>
        <dbReference type="EMBL" id="VDI02567.1"/>
    </source>
</evidence>
<dbReference type="PROSITE" id="PS50835">
    <property type="entry name" value="IG_LIKE"/>
    <property type="match status" value="2"/>
</dbReference>
<keyword evidence="4" id="KW-0325">Glycoprotein</keyword>
<sequence length="173" mass="19084">MMTSNDVHWSKQNNNTFRRVGFQLAVDNVNRLDRGIYVCSVVIQLTPTVGQPVNVTGSTTVELDVLYRPAVTVSPDINPYKVKENTTNLHLTCNVTDANPAAKGYRWYKDGSQVSTGDTYLIRTVRRSHTGSYTCDATNSVGSSNISSFIQLDILSIGMLNAFFIQLSIKLTG</sequence>
<dbReference type="EMBL" id="UYJE01001486">
    <property type="protein sequence ID" value="VDI02567.1"/>
    <property type="molecule type" value="Genomic_DNA"/>
</dbReference>